<evidence type="ECO:0000313" key="3">
    <source>
        <dbReference type="Proteomes" id="UP000315949"/>
    </source>
</evidence>
<feature type="compositionally biased region" description="Pro residues" evidence="1">
    <location>
        <begin position="1"/>
        <end position="20"/>
    </location>
</feature>
<evidence type="ECO:0000313" key="2">
    <source>
        <dbReference type="EMBL" id="TWT18899.1"/>
    </source>
</evidence>
<protein>
    <submittedName>
        <fullName evidence="2">DUF2292 domain-containing protein</fullName>
    </submittedName>
</protein>
<reference evidence="2 3" key="1">
    <citation type="submission" date="2019-07" db="EMBL/GenBank/DDBJ databases">
        <title>Luteimonas sp. YD-1 nov., isolated from acidic soil.</title>
        <authorList>
            <person name="Zhou J."/>
        </authorList>
    </citation>
    <scope>NUCLEOTIDE SEQUENCE [LARGE SCALE GENOMIC DNA]</scope>
    <source>
        <strain evidence="2 3">YD-1</strain>
    </source>
</reference>
<dbReference type="EMBL" id="VOHE01000004">
    <property type="protein sequence ID" value="TWT18899.1"/>
    <property type="molecule type" value="Genomic_DNA"/>
</dbReference>
<dbReference type="OrthoDB" id="6905012at2"/>
<dbReference type="RefSeq" id="WP_146312719.1">
    <property type="nucleotide sequence ID" value="NZ_VOHE01000004.1"/>
</dbReference>
<dbReference type="InterPro" id="IPR018743">
    <property type="entry name" value="DUF2292"/>
</dbReference>
<keyword evidence="3" id="KW-1185">Reference proteome</keyword>
<organism evidence="2 3">
    <name type="scientific">Luteimonas wenzhouensis</name>
    <dbReference type="NCBI Taxonomy" id="2599615"/>
    <lineage>
        <taxon>Bacteria</taxon>
        <taxon>Pseudomonadati</taxon>
        <taxon>Pseudomonadota</taxon>
        <taxon>Gammaproteobacteria</taxon>
        <taxon>Lysobacterales</taxon>
        <taxon>Lysobacteraceae</taxon>
        <taxon>Luteimonas</taxon>
    </lineage>
</organism>
<feature type="region of interest" description="Disordered" evidence="1">
    <location>
        <begin position="1"/>
        <end position="32"/>
    </location>
</feature>
<dbReference type="Proteomes" id="UP000315949">
    <property type="component" value="Unassembled WGS sequence"/>
</dbReference>
<proteinExistence type="predicted"/>
<evidence type="ECO:0000256" key="1">
    <source>
        <dbReference type="SAM" id="MobiDB-lite"/>
    </source>
</evidence>
<gene>
    <name evidence="2" type="ORF">FQY79_09720</name>
</gene>
<sequence>MSRSPVPPIPAVPATTPPAADPRGGGDPISEAERAVLDAVRDLAYGQVEVVVHSSRIVQITRSQKLRLND</sequence>
<accession>A0A5C5TZB0</accession>
<comment type="caution">
    <text evidence="2">The sequence shown here is derived from an EMBL/GenBank/DDBJ whole genome shotgun (WGS) entry which is preliminary data.</text>
</comment>
<name>A0A5C5TZB0_9GAMM</name>
<dbReference type="Pfam" id="PF10055">
    <property type="entry name" value="DUF2292"/>
    <property type="match status" value="1"/>
</dbReference>
<dbReference type="AlphaFoldDB" id="A0A5C5TZB0"/>